<keyword evidence="1" id="KW-0812">Transmembrane</keyword>
<gene>
    <name evidence="1" type="ORF">OXU80_03810</name>
</gene>
<dbReference type="Proteomes" id="UP001163223">
    <property type="component" value="Chromosome"/>
</dbReference>
<proteinExistence type="predicted"/>
<evidence type="ECO:0000313" key="2">
    <source>
        <dbReference type="Proteomes" id="UP001163223"/>
    </source>
</evidence>
<evidence type="ECO:0000313" key="1">
    <source>
        <dbReference type="EMBL" id="WAJ29373.1"/>
    </source>
</evidence>
<accession>A0ACD4NRP1</accession>
<dbReference type="EMBL" id="CP113520">
    <property type="protein sequence ID" value="WAJ29373.1"/>
    <property type="molecule type" value="Genomic_DNA"/>
</dbReference>
<reference evidence="1" key="1">
    <citation type="submission" date="2022-11" db="EMBL/GenBank/DDBJ databases">
        <title>beta-Carotene-producing bacterium, Jeongeuplla avenae sp. nov., alleviates the salt stress of Arabidopsis seedlings.</title>
        <authorList>
            <person name="Jiang L."/>
            <person name="Lee J."/>
        </authorList>
    </citation>
    <scope>NUCLEOTIDE SEQUENCE</scope>
    <source>
        <strain evidence="1">DY_R2A_6</strain>
    </source>
</reference>
<organism evidence="1 2">
    <name type="scientific">Antarcticirhabdus aurantiaca</name>
    <dbReference type="NCBI Taxonomy" id="2606717"/>
    <lineage>
        <taxon>Bacteria</taxon>
        <taxon>Pseudomonadati</taxon>
        <taxon>Pseudomonadota</taxon>
        <taxon>Alphaproteobacteria</taxon>
        <taxon>Hyphomicrobiales</taxon>
        <taxon>Aurantimonadaceae</taxon>
        <taxon>Antarcticirhabdus</taxon>
    </lineage>
</organism>
<sequence>MKRLVGLAVSLVLLAGLYFVVDLDALAAAVRRSDPAWLLLGLLLVVPLTWATAWRFTLVSRGASVRTGEAVRLVLAASTLNLFLPSKMGDLAKSVVLTRRHGMEPTRSFAVVVLEKALDMASLLLWGLVGILTVAAGDPRFALALLPVGGLFVLLALLLSPLPAAAGLARLGGRLLPAKPRALLERFSDDWSGIVGWFWQNPRRALGTTLLSVGIWALHLAQFWLFTRALGGAVPLLDNMAFATLSILVGLLPFTFAGVGTRDAAIVLFYAPYLSPGQGAVLGILATSRYLLPAMAGLPFVSKFYESRAALKAAASERAPR</sequence>
<protein>
    <submittedName>
        <fullName evidence="1">Lysylphosphatidylglycerol synthase transmembrane domain-containing protein</fullName>
    </submittedName>
</protein>
<name>A0ACD4NRP1_9HYPH</name>
<keyword evidence="1" id="KW-0472">Membrane</keyword>
<keyword evidence="2" id="KW-1185">Reference proteome</keyword>